<reference evidence="1" key="1">
    <citation type="submission" date="2019-11" db="EMBL/GenBank/DDBJ databases">
        <authorList>
            <person name="Feng L."/>
        </authorList>
    </citation>
    <scope>NUCLEOTIDE SEQUENCE</scope>
    <source>
        <strain evidence="1">CbolteaeLFYP116</strain>
    </source>
</reference>
<dbReference type="RefSeq" id="WP_421760530.1">
    <property type="nucleotide sequence ID" value="NZ_CACRTF010000017.1"/>
</dbReference>
<organism evidence="1">
    <name type="scientific">Enterocloster bolteae</name>
    <dbReference type="NCBI Taxonomy" id="208479"/>
    <lineage>
        <taxon>Bacteria</taxon>
        <taxon>Bacillati</taxon>
        <taxon>Bacillota</taxon>
        <taxon>Clostridia</taxon>
        <taxon>Lachnospirales</taxon>
        <taxon>Lachnospiraceae</taxon>
        <taxon>Enterocloster</taxon>
    </lineage>
</organism>
<protein>
    <submittedName>
        <fullName evidence="1">Uncharacterized protein</fullName>
    </submittedName>
</protein>
<accession>A0A6N2WZQ7</accession>
<dbReference type="Pfam" id="PF25185">
    <property type="entry name" value="Tad3"/>
    <property type="match status" value="1"/>
</dbReference>
<dbReference type="InterPro" id="IPR057383">
    <property type="entry name" value="Tad3"/>
</dbReference>
<gene>
    <name evidence="1" type="ORF">CBLFYP116_04197</name>
</gene>
<name>A0A6N2WZQ7_9FIRM</name>
<dbReference type="EMBL" id="CACRTF010000017">
    <property type="protein sequence ID" value="VYT47374.1"/>
    <property type="molecule type" value="Genomic_DNA"/>
</dbReference>
<proteinExistence type="predicted"/>
<dbReference type="AlphaFoldDB" id="A0A6N2WZQ7"/>
<sequence>MTKYILNRLIDGKPLTSIEDTEDVWSDITDLSGYRGEIVNYQCKRMSSLFKYVYSDGTVKYHDVDRYCGINMNNPHDSYHSSLINRVMEEKFPITMPYFPASKPFKVYCEDFLVDPENGDYDTVGIFYTITPEDCTVELNRFFKEENDEFVEITKAEYDMRKHCHGCFGAANNDCLRCEEELQYESE</sequence>
<evidence type="ECO:0000313" key="1">
    <source>
        <dbReference type="EMBL" id="VYT47374.1"/>
    </source>
</evidence>